<dbReference type="EMBL" id="GL891306">
    <property type="protein sequence ID" value="EGO55444.1"/>
    <property type="molecule type" value="Genomic_DNA"/>
</dbReference>
<feature type="region of interest" description="Disordered" evidence="1">
    <location>
        <begin position="19"/>
        <end position="47"/>
    </location>
</feature>
<organism evidence="3 4">
    <name type="scientific">Neurospora tetrasperma (strain FGSC 2508 / ATCC MYA-4615 / P0657)</name>
    <dbReference type="NCBI Taxonomy" id="510951"/>
    <lineage>
        <taxon>Eukaryota</taxon>
        <taxon>Fungi</taxon>
        <taxon>Dikarya</taxon>
        <taxon>Ascomycota</taxon>
        <taxon>Pezizomycotina</taxon>
        <taxon>Sordariomycetes</taxon>
        <taxon>Sordariomycetidae</taxon>
        <taxon>Sordariales</taxon>
        <taxon>Sordariaceae</taxon>
        <taxon>Neurospora</taxon>
    </lineage>
</organism>
<dbReference type="GeneID" id="20823382"/>
<keyword evidence="4" id="KW-1185">Reference proteome</keyword>
<dbReference type="RefSeq" id="XP_009853277.1">
    <property type="nucleotide sequence ID" value="XM_009854975.1"/>
</dbReference>
<evidence type="ECO:0000313" key="3">
    <source>
        <dbReference type="EMBL" id="EGO55444.1"/>
    </source>
</evidence>
<feature type="chain" id="PRO_5003375430" evidence="2">
    <location>
        <begin position="21"/>
        <end position="103"/>
    </location>
</feature>
<protein>
    <submittedName>
        <fullName evidence="3">Uncharacterized protein</fullName>
    </submittedName>
</protein>
<name>F8MTW2_NEUT8</name>
<reference evidence="4" key="1">
    <citation type="journal article" date="2011" name="Genetics">
        <title>Massive changes in genome architecture accompany the transition to self-fertility in the filamentous fungus Neurospora tetrasperma.</title>
        <authorList>
            <person name="Ellison C.E."/>
            <person name="Stajich J.E."/>
            <person name="Jacobson D.J."/>
            <person name="Natvig D.O."/>
            <person name="Lapidus A."/>
            <person name="Foster B."/>
            <person name="Aerts A."/>
            <person name="Riley R."/>
            <person name="Lindquist E.A."/>
            <person name="Grigoriev I.V."/>
            <person name="Taylor J.W."/>
        </authorList>
    </citation>
    <scope>NUCLEOTIDE SEQUENCE [LARGE SCALE GENOMIC DNA]</scope>
    <source>
        <strain evidence="4">FGSC 2508 / P0657</strain>
    </source>
</reference>
<dbReference type="VEuPathDB" id="FungiDB:NEUTE1DRAFT_117774"/>
<dbReference type="HOGENOM" id="CLU_2264468_0_0_1"/>
<gene>
    <name evidence="3" type="ORF">NEUTE1DRAFT_117774</name>
</gene>
<feature type="compositionally biased region" description="Basic and acidic residues" evidence="1">
    <location>
        <begin position="20"/>
        <end position="30"/>
    </location>
</feature>
<sequence>MSRVMEWYVWWLMWVGEGGGETRPRTEQRHGGAGNGEQEDEERDLMERRDYESRRLEGWTLEKHNEQRGGCLGRVRRRRWNNSPCGRSKLLSQSHIQYASIEH</sequence>
<evidence type="ECO:0000313" key="4">
    <source>
        <dbReference type="Proteomes" id="UP000008065"/>
    </source>
</evidence>
<proteinExistence type="predicted"/>
<dbReference type="Proteomes" id="UP000008065">
    <property type="component" value="Unassembled WGS sequence"/>
</dbReference>
<keyword evidence="2" id="KW-0732">Signal</keyword>
<dbReference type="AlphaFoldDB" id="F8MTW2"/>
<accession>F8MTW2</accession>
<evidence type="ECO:0000256" key="1">
    <source>
        <dbReference type="SAM" id="MobiDB-lite"/>
    </source>
</evidence>
<dbReference type="KEGG" id="nte:NEUTE1DRAFT117774"/>
<evidence type="ECO:0000256" key="2">
    <source>
        <dbReference type="SAM" id="SignalP"/>
    </source>
</evidence>
<feature type="signal peptide" evidence="2">
    <location>
        <begin position="1"/>
        <end position="20"/>
    </location>
</feature>